<dbReference type="EMBL" id="NFEZ01000003">
    <property type="protein sequence ID" value="PLT46786.1"/>
    <property type="molecule type" value="Genomic_DNA"/>
</dbReference>
<dbReference type="Proteomes" id="UP000234789">
    <property type="component" value="Unassembled WGS sequence"/>
</dbReference>
<gene>
    <name evidence="1" type="ORF">B8V81_1010</name>
</gene>
<organism evidence="1 2">
    <name type="scientific">Paenibacillus pasadenensis</name>
    <dbReference type="NCBI Taxonomy" id="217090"/>
    <lineage>
        <taxon>Bacteria</taxon>
        <taxon>Bacillati</taxon>
        <taxon>Bacillota</taxon>
        <taxon>Bacilli</taxon>
        <taxon>Bacillales</taxon>
        <taxon>Paenibacillaceae</taxon>
        <taxon>Paenibacillus</taxon>
    </lineage>
</organism>
<dbReference type="RefSeq" id="WP_101807892.1">
    <property type="nucleotide sequence ID" value="NZ_NFEZ01000003.1"/>
</dbReference>
<dbReference type="SUPFAM" id="SSF51126">
    <property type="entry name" value="Pectin lyase-like"/>
    <property type="match status" value="1"/>
</dbReference>
<dbReference type="InterPro" id="IPR036034">
    <property type="entry name" value="PDZ_sf"/>
</dbReference>
<proteinExistence type="predicted"/>
<dbReference type="Gene3D" id="2.30.42.10">
    <property type="match status" value="1"/>
</dbReference>
<dbReference type="Gene3D" id="2.160.20.10">
    <property type="entry name" value="Single-stranded right-handed beta-helix, Pectin lyase-like"/>
    <property type="match status" value="2"/>
</dbReference>
<dbReference type="InterPro" id="IPR012334">
    <property type="entry name" value="Pectin_lyas_fold"/>
</dbReference>
<name>A0A2N5N8V6_9BACL</name>
<keyword evidence="2" id="KW-1185">Reference proteome</keyword>
<dbReference type="PANTHER" id="PTHR36453:SF1">
    <property type="entry name" value="RIGHT HANDED BETA HELIX DOMAIN-CONTAINING PROTEIN"/>
    <property type="match status" value="1"/>
</dbReference>
<accession>A0A2N5N8V6</accession>
<dbReference type="SUPFAM" id="SSF50156">
    <property type="entry name" value="PDZ domain-like"/>
    <property type="match status" value="1"/>
</dbReference>
<dbReference type="InterPro" id="IPR011050">
    <property type="entry name" value="Pectin_lyase_fold/virulence"/>
</dbReference>
<dbReference type="PANTHER" id="PTHR36453">
    <property type="entry name" value="SECRETED PROTEIN-RELATED"/>
    <property type="match status" value="1"/>
</dbReference>
<dbReference type="InterPro" id="IPR006626">
    <property type="entry name" value="PbH1"/>
</dbReference>
<evidence type="ECO:0000313" key="1">
    <source>
        <dbReference type="EMBL" id="PLT46786.1"/>
    </source>
</evidence>
<reference evidence="1 2" key="1">
    <citation type="submission" date="2017-05" db="EMBL/GenBank/DDBJ databases">
        <title>Functional genome analysis of Paenibacillus pasadenensis strain R16: insights on endophytic life style and antifungal activity.</title>
        <authorList>
            <person name="Passera A."/>
            <person name="Marcolungo L."/>
            <person name="Casati P."/>
            <person name="Brasca M."/>
            <person name="Quaglino F."/>
            <person name="Delledonne M."/>
        </authorList>
    </citation>
    <scope>NUCLEOTIDE SEQUENCE [LARGE SCALE GENOMIC DNA]</scope>
    <source>
        <strain evidence="1 2">R16</strain>
    </source>
</reference>
<protein>
    <submittedName>
        <fullName evidence="1">Uncharacterized protein</fullName>
    </submittedName>
</protein>
<dbReference type="AlphaFoldDB" id="A0A2N5N8V6"/>
<comment type="caution">
    <text evidence="1">The sequence shown here is derived from an EMBL/GenBank/DDBJ whole genome shotgun (WGS) entry which is preliminary data.</text>
</comment>
<evidence type="ECO:0000313" key="2">
    <source>
        <dbReference type="Proteomes" id="UP000234789"/>
    </source>
</evidence>
<dbReference type="SMART" id="SM00710">
    <property type="entry name" value="PbH1"/>
    <property type="match status" value="3"/>
</dbReference>
<sequence length="785" mass="88146">MLDEKCLYVSTDGNDHARGTAEQPYASIGRAMRAAREIIAAGTPVRVKVHGGTYDLPEPLRFGPEDSGSESSPVLYESIGDDPAVITGSKVLQLDWKPYRDGIMQARAPEGLVLDQLYIDGRLYHMARYPNYDEEIRIMNGYAADSIRPERAARWRNPEGGYVHAMHSHLWGDYWYRIAGKTQDDVLELEGGWQNNRQLGMHSEFLYVENIVEELDAPGEWYYDDKAGLLYVFPYPGTDLLTAETRGAHLPHLVEIIGTPGTSAQHLTLKGFAFEMTSRTFMENREPLLRSDWTVYRGGAVLLRDTEHCSIADCSFRNLGGNAVFVDGRNRHVRITGCHLEEIGSNGIAFVGRPDSVRSPLFEYGERQKLSEIDRMPGPKSENYPGSCLVEDCLITRVGRVEKQSAPVQLSMAMDITIRSCSIYDVPRAGINISEGTFGGHLIENCDVFDTVLETGDHGSFNSWGRDRYWLLEDMDMDSLNENPGEPDDPLPVLDIVRPIVIRHNRWRCDYGWDIDLDDGSSWYAIYNNLCLAGGIKLREGFYRRCENNIIVNNSLHPHVWFKGSRDIIRRNIVFTAYVPIRVPQPWGTECNDNLLHVPGAQPSPADELQEMSGRDQRSLAADAQFIDPDIGDYRVRDGSPALALGFKNFPMDAFGVRSPRLRKRAKTPRLPQIGERTGESGRLHQHSLWGHCKVKNIVGLGEVSASGLPDETGVLIETIPWGSWQNERGFQIADVVLDLNGSKVDTVNDLLESYEAVREGETFTIAVFRGQKRVVLTIDNAKND</sequence>